<evidence type="ECO:0000313" key="2">
    <source>
        <dbReference type="Proteomes" id="UP000823775"/>
    </source>
</evidence>
<proteinExistence type="predicted"/>
<gene>
    <name evidence="1" type="ORF">HAX54_011310</name>
</gene>
<evidence type="ECO:0000313" key="1">
    <source>
        <dbReference type="EMBL" id="MCD7471030.1"/>
    </source>
</evidence>
<reference evidence="1 2" key="1">
    <citation type="journal article" date="2021" name="BMC Genomics">
        <title>Datura genome reveals duplications of psychoactive alkaloid biosynthetic genes and high mutation rate following tissue culture.</title>
        <authorList>
            <person name="Rajewski A."/>
            <person name="Carter-House D."/>
            <person name="Stajich J."/>
            <person name="Litt A."/>
        </authorList>
    </citation>
    <scope>NUCLEOTIDE SEQUENCE [LARGE SCALE GENOMIC DNA]</scope>
    <source>
        <strain evidence="1">AR-01</strain>
    </source>
</reference>
<accession>A0ABS8TJB4</accession>
<name>A0ABS8TJB4_DATST</name>
<sequence length="139" mass="15861">MKDAVFVIAWRIERQPIFSFSNQHPCPFRRNSIASTSWINICIHFDILTKITGLIFINSSNGNGASTRHNILHPIFSIANLQFHLVYMIPCRQFASALKSSSPLDADELTLETSGQGGDLCKGRTWSQWYCHSQFWQNN</sequence>
<keyword evidence="2" id="KW-1185">Reference proteome</keyword>
<protein>
    <submittedName>
        <fullName evidence="1">Uncharacterized protein</fullName>
    </submittedName>
</protein>
<dbReference type="EMBL" id="JACEIK010001640">
    <property type="protein sequence ID" value="MCD7471030.1"/>
    <property type="molecule type" value="Genomic_DNA"/>
</dbReference>
<organism evidence="1 2">
    <name type="scientific">Datura stramonium</name>
    <name type="common">Jimsonweed</name>
    <name type="synonym">Common thornapple</name>
    <dbReference type="NCBI Taxonomy" id="4076"/>
    <lineage>
        <taxon>Eukaryota</taxon>
        <taxon>Viridiplantae</taxon>
        <taxon>Streptophyta</taxon>
        <taxon>Embryophyta</taxon>
        <taxon>Tracheophyta</taxon>
        <taxon>Spermatophyta</taxon>
        <taxon>Magnoliopsida</taxon>
        <taxon>eudicotyledons</taxon>
        <taxon>Gunneridae</taxon>
        <taxon>Pentapetalae</taxon>
        <taxon>asterids</taxon>
        <taxon>lamiids</taxon>
        <taxon>Solanales</taxon>
        <taxon>Solanaceae</taxon>
        <taxon>Solanoideae</taxon>
        <taxon>Datureae</taxon>
        <taxon>Datura</taxon>
    </lineage>
</organism>
<comment type="caution">
    <text evidence="1">The sequence shown here is derived from an EMBL/GenBank/DDBJ whole genome shotgun (WGS) entry which is preliminary data.</text>
</comment>
<dbReference type="Proteomes" id="UP000823775">
    <property type="component" value="Unassembled WGS sequence"/>
</dbReference>